<evidence type="ECO:0000259" key="6">
    <source>
        <dbReference type="PROSITE" id="PS51160"/>
    </source>
</evidence>
<dbReference type="InterPro" id="IPR017968">
    <property type="entry name" value="Acylphosphatase_CS"/>
</dbReference>
<evidence type="ECO:0000256" key="5">
    <source>
        <dbReference type="RuleBase" id="RU004168"/>
    </source>
</evidence>
<dbReference type="SUPFAM" id="SSF54975">
    <property type="entry name" value="Acylphosphatase/BLUF domain-like"/>
    <property type="match status" value="1"/>
</dbReference>
<sequence>MKRANINIIGIVQGVNFRHEVKNHANRLGITGWIKNENNGSLSMVVEGEEEKLEHLIDWCKSGPSFARVKDVEVKFDEATGEFKNFEIRYA</sequence>
<gene>
    <name evidence="7" type="ORF">COU46_00690</name>
</gene>
<feature type="domain" description="Acylphosphatase-like" evidence="6">
    <location>
        <begin position="3"/>
        <end position="90"/>
    </location>
</feature>
<evidence type="ECO:0000313" key="7">
    <source>
        <dbReference type="EMBL" id="PIR70606.1"/>
    </source>
</evidence>
<protein>
    <recommendedName>
        <fullName evidence="2 4">acylphosphatase</fullName>
        <ecNumber evidence="2 4">3.6.1.7</ecNumber>
    </recommendedName>
</protein>
<dbReference type="PANTHER" id="PTHR47268">
    <property type="entry name" value="ACYLPHOSPHATASE"/>
    <property type="match status" value="1"/>
</dbReference>
<dbReference type="EMBL" id="PFCN01000009">
    <property type="protein sequence ID" value="PIR70606.1"/>
    <property type="molecule type" value="Genomic_DNA"/>
</dbReference>
<dbReference type="Proteomes" id="UP000229383">
    <property type="component" value="Unassembled WGS sequence"/>
</dbReference>
<accession>A0A2H0TGC4</accession>
<dbReference type="PRINTS" id="PR00112">
    <property type="entry name" value="ACYLPHPHTASE"/>
</dbReference>
<feature type="active site" evidence="4">
    <location>
        <position position="18"/>
    </location>
</feature>
<feature type="active site" evidence="4">
    <location>
        <position position="36"/>
    </location>
</feature>
<dbReference type="PROSITE" id="PS00150">
    <property type="entry name" value="ACYLPHOSPHATASE_1"/>
    <property type="match status" value="1"/>
</dbReference>
<evidence type="ECO:0000256" key="1">
    <source>
        <dbReference type="ARBA" id="ARBA00005614"/>
    </source>
</evidence>
<evidence type="ECO:0000313" key="8">
    <source>
        <dbReference type="Proteomes" id="UP000229383"/>
    </source>
</evidence>
<name>A0A2H0TGC4_9BACT</name>
<dbReference type="PANTHER" id="PTHR47268:SF4">
    <property type="entry name" value="ACYLPHOSPHATASE"/>
    <property type="match status" value="1"/>
</dbReference>
<dbReference type="InterPro" id="IPR020456">
    <property type="entry name" value="Acylphosphatase"/>
</dbReference>
<proteinExistence type="inferred from homology"/>
<dbReference type="GO" id="GO:0003998">
    <property type="term" value="F:acylphosphatase activity"/>
    <property type="evidence" value="ECO:0007669"/>
    <property type="project" value="UniProtKB-EC"/>
</dbReference>
<keyword evidence="4" id="KW-0378">Hydrolase</keyword>
<dbReference type="InterPro" id="IPR001792">
    <property type="entry name" value="Acylphosphatase-like_dom"/>
</dbReference>
<evidence type="ECO:0000256" key="3">
    <source>
        <dbReference type="ARBA" id="ARBA00047645"/>
    </source>
</evidence>
<evidence type="ECO:0000256" key="4">
    <source>
        <dbReference type="PROSITE-ProRule" id="PRU00520"/>
    </source>
</evidence>
<organism evidence="7 8">
    <name type="scientific">Candidatus Niyogibacteria bacterium CG10_big_fil_rev_8_21_14_0_10_42_19</name>
    <dbReference type="NCBI Taxonomy" id="1974725"/>
    <lineage>
        <taxon>Bacteria</taxon>
        <taxon>Candidatus Niyogiibacteriota</taxon>
    </lineage>
</organism>
<evidence type="ECO:0000256" key="2">
    <source>
        <dbReference type="ARBA" id="ARBA00012150"/>
    </source>
</evidence>
<dbReference type="EC" id="3.6.1.7" evidence="2 4"/>
<dbReference type="PROSITE" id="PS51160">
    <property type="entry name" value="ACYLPHOSPHATASE_3"/>
    <property type="match status" value="1"/>
</dbReference>
<reference evidence="8" key="1">
    <citation type="submission" date="2017-09" db="EMBL/GenBank/DDBJ databases">
        <title>Depth-based differentiation of microbial function through sediment-hosted aquifers and enrichment of novel symbionts in the deep terrestrial subsurface.</title>
        <authorList>
            <person name="Probst A.J."/>
            <person name="Ladd B."/>
            <person name="Jarett J.K."/>
            <person name="Geller-Mcgrath D.E."/>
            <person name="Sieber C.M.K."/>
            <person name="Emerson J.B."/>
            <person name="Anantharaman K."/>
            <person name="Thomas B.C."/>
            <person name="Malmstrom R."/>
            <person name="Stieglmeier M."/>
            <person name="Klingl A."/>
            <person name="Woyke T."/>
            <person name="Ryan C.M."/>
            <person name="Banfield J.F."/>
        </authorList>
    </citation>
    <scope>NUCLEOTIDE SEQUENCE [LARGE SCALE GENOMIC DNA]</scope>
</reference>
<dbReference type="Pfam" id="PF00708">
    <property type="entry name" value="Acylphosphatase"/>
    <property type="match status" value="1"/>
</dbReference>
<comment type="similarity">
    <text evidence="1 5">Belongs to the acylphosphatase family.</text>
</comment>
<dbReference type="Gene3D" id="3.30.70.100">
    <property type="match status" value="1"/>
</dbReference>
<dbReference type="AlphaFoldDB" id="A0A2H0TGC4"/>
<comment type="catalytic activity">
    <reaction evidence="3 4">
        <text>an acyl phosphate + H2O = a carboxylate + phosphate + H(+)</text>
        <dbReference type="Rhea" id="RHEA:14965"/>
        <dbReference type="ChEBI" id="CHEBI:15377"/>
        <dbReference type="ChEBI" id="CHEBI:15378"/>
        <dbReference type="ChEBI" id="CHEBI:29067"/>
        <dbReference type="ChEBI" id="CHEBI:43474"/>
        <dbReference type="ChEBI" id="CHEBI:59918"/>
        <dbReference type="EC" id="3.6.1.7"/>
    </reaction>
</comment>
<dbReference type="InterPro" id="IPR036046">
    <property type="entry name" value="Acylphosphatase-like_dom_sf"/>
</dbReference>
<comment type="caution">
    <text evidence="7">The sequence shown here is derived from an EMBL/GenBank/DDBJ whole genome shotgun (WGS) entry which is preliminary data.</text>
</comment>